<feature type="compositionally biased region" description="Low complexity" evidence="1">
    <location>
        <begin position="2735"/>
        <end position="2747"/>
    </location>
</feature>
<feature type="compositionally biased region" description="Polar residues" evidence="1">
    <location>
        <begin position="1077"/>
        <end position="1095"/>
    </location>
</feature>
<dbReference type="SUPFAM" id="SSF46689">
    <property type="entry name" value="Homeodomain-like"/>
    <property type="match status" value="1"/>
</dbReference>
<feature type="compositionally biased region" description="Polar residues" evidence="1">
    <location>
        <begin position="2559"/>
        <end position="2569"/>
    </location>
</feature>
<evidence type="ECO:0000259" key="2">
    <source>
        <dbReference type="SMART" id="SM00717"/>
    </source>
</evidence>
<feature type="compositionally biased region" description="Basic and acidic residues" evidence="1">
    <location>
        <begin position="2329"/>
        <end position="2341"/>
    </location>
</feature>
<feature type="compositionally biased region" description="Polar residues" evidence="1">
    <location>
        <begin position="1658"/>
        <end position="1670"/>
    </location>
</feature>
<feature type="compositionally biased region" description="Polar residues" evidence="1">
    <location>
        <begin position="2462"/>
        <end position="2471"/>
    </location>
</feature>
<reference evidence="3 4" key="1">
    <citation type="submission" date="2019-01" db="EMBL/GenBank/DDBJ databases">
        <title>A chromosome-scale genome assembly of the yellow perch, Perca flavescens.</title>
        <authorList>
            <person name="Feron R."/>
            <person name="Morvezen R."/>
            <person name="Bestin A."/>
            <person name="Haffray P."/>
            <person name="Klopp C."/>
            <person name="Zahm M."/>
            <person name="Cabau C."/>
            <person name="Roques C."/>
            <person name="Donnadieu C."/>
            <person name="Bouchez O."/>
            <person name="Christie M."/>
            <person name="Larson W."/>
            <person name="Guiguen Y."/>
        </authorList>
    </citation>
    <scope>NUCLEOTIDE SEQUENCE [LARGE SCALE GENOMIC DNA]</scope>
    <source>
        <strain evidence="3">YP-PL-M2</strain>
        <tissue evidence="3">Blood</tissue>
    </source>
</reference>
<feature type="compositionally biased region" description="Low complexity" evidence="1">
    <location>
        <begin position="2474"/>
        <end position="2486"/>
    </location>
</feature>
<feature type="region of interest" description="Disordered" evidence="1">
    <location>
        <begin position="1491"/>
        <end position="1631"/>
    </location>
</feature>
<dbReference type="PANTHER" id="PTHR22929">
    <property type="entry name" value="RNA POLYMERASE III TRANSCRIPTION INITIATION FACTOR B"/>
    <property type="match status" value="1"/>
</dbReference>
<feature type="compositionally biased region" description="Basic and acidic residues" evidence="1">
    <location>
        <begin position="1793"/>
        <end position="1805"/>
    </location>
</feature>
<feature type="region of interest" description="Disordered" evidence="1">
    <location>
        <begin position="1163"/>
        <end position="1450"/>
    </location>
</feature>
<feature type="region of interest" description="Disordered" evidence="1">
    <location>
        <begin position="1753"/>
        <end position="1856"/>
    </location>
</feature>
<feature type="compositionally biased region" description="Low complexity" evidence="1">
    <location>
        <begin position="2689"/>
        <end position="2710"/>
    </location>
</feature>
<feature type="compositionally biased region" description="Polar residues" evidence="1">
    <location>
        <begin position="1533"/>
        <end position="1549"/>
    </location>
</feature>
<feature type="compositionally biased region" description="Polar residues" evidence="1">
    <location>
        <begin position="71"/>
        <end position="83"/>
    </location>
</feature>
<dbReference type="InterPro" id="IPR001005">
    <property type="entry name" value="SANT/Myb"/>
</dbReference>
<feature type="compositionally biased region" description="Basic and acidic residues" evidence="1">
    <location>
        <begin position="599"/>
        <end position="616"/>
    </location>
</feature>
<feature type="compositionally biased region" description="Basic and acidic residues" evidence="1">
    <location>
        <begin position="2590"/>
        <end position="2602"/>
    </location>
</feature>
<dbReference type="InterPro" id="IPR039467">
    <property type="entry name" value="TFIIIB_B''_Myb"/>
</dbReference>
<feature type="compositionally biased region" description="Polar residues" evidence="1">
    <location>
        <begin position="1374"/>
        <end position="1414"/>
    </location>
</feature>
<dbReference type="SMART" id="SM00717">
    <property type="entry name" value="SANT"/>
    <property type="match status" value="1"/>
</dbReference>
<feature type="compositionally biased region" description="Polar residues" evidence="1">
    <location>
        <begin position="1163"/>
        <end position="1191"/>
    </location>
</feature>
<feature type="compositionally biased region" description="Acidic residues" evidence="1">
    <location>
        <begin position="555"/>
        <end position="580"/>
    </location>
</feature>
<feature type="compositionally biased region" description="Low complexity" evidence="1">
    <location>
        <begin position="42"/>
        <end position="53"/>
    </location>
</feature>
<dbReference type="Proteomes" id="UP000295070">
    <property type="component" value="Chromosome 16"/>
</dbReference>
<accession>A0A484CEN1</accession>
<evidence type="ECO:0000313" key="3">
    <source>
        <dbReference type="EMBL" id="TDH02269.1"/>
    </source>
</evidence>
<feature type="compositionally biased region" description="Basic residues" evidence="1">
    <location>
        <begin position="1064"/>
        <end position="1073"/>
    </location>
</feature>
<dbReference type="STRING" id="8167.A0A484CEN1"/>
<feature type="compositionally biased region" description="Polar residues" evidence="1">
    <location>
        <begin position="2635"/>
        <end position="2645"/>
    </location>
</feature>
<feature type="region of interest" description="Disordered" evidence="1">
    <location>
        <begin position="1870"/>
        <end position="2043"/>
    </location>
</feature>
<feature type="region of interest" description="Disordered" evidence="1">
    <location>
        <begin position="525"/>
        <end position="853"/>
    </location>
</feature>
<feature type="region of interest" description="Disordered" evidence="1">
    <location>
        <begin position="1034"/>
        <end position="1102"/>
    </location>
</feature>
<feature type="compositionally biased region" description="Basic and acidic residues" evidence="1">
    <location>
        <begin position="635"/>
        <end position="655"/>
    </location>
</feature>
<dbReference type="GO" id="GO:0001156">
    <property type="term" value="F:TFIIIC-class transcription factor complex binding"/>
    <property type="evidence" value="ECO:0007669"/>
    <property type="project" value="TreeGrafter"/>
</dbReference>
<feature type="compositionally biased region" description="Polar residues" evidence="1">
    <location>
        <begin position="1502"/>
        <end position="1518"/>
    </location>
</feature>
<feature type="region of interest" description="Disordered" evidence="1">
    <location>
        <begin position="1"/>
        <end position="223"/>
    </location>
</feature>
<feature type="compositionally biased region" description="Basic residues" evidence="1">
    <location>
        <begin position="2620"/>
        <end position="2632"/>
    </location>
</feature>
<feature type="region of interest" description="Disordered" evidence="1">
    <location>
        <begin position="320"/>
        <end position="382"/>
    </location>
</feature>
<comment type="caution">
    <text evidence="3">The sequence shown here is derived from an EMBL/GenBank/DDBJ whole genome shotgun (WGS) entry which is preliminary data.</text>
</comment>
<dbReference type="GO" id="GO:0070898">
    <property type="term" value="P:RNA polymerase III preinitiation complex assembly"/>
    <property type="evidence" value="ECO:0007669"/>
    <property type="project" value="TreeGrafter"/>
</dbReference>
<organism evidence="3 4">
    <name type="scientific">Perca flavescens</name>
    <name type="common">American yellow perch</name>
    <name type="synonym">Morone flavescens</name>
    <dbReference type="NCBI Taxonomy" id="8167"/>
    <lineage>
        <taxon>Eukaryota</taxon>
        <taxon>Metazoa</taxon>
        <taxon>Chordata</taxon>
        <taxon>Craniata</taxon>
        <taxon>Vertebrata</taxon>
        <taxon>Euteleostomi</taxon>
        <taxon>Actinopterygii</taxon>
        <taxon>Neopterygii</taxon>
        <taxon>Teleostei</taxon>
        <taxon>Neoteleostei</taxon>
        <taxon>Acanthomorphata</taxon>
        <taxon>Eupercaria</taxon>
        <taxon>Perciformes</taxon>
        <taxon>Percoidei</taxon>
        <taxon>Percidae</taxon>
        <taxon>Percinae</taxon>
        <taxon>Perca</taxon>
    </lineage>
</organism>
<name>A0A484CEN1_PERFV</name>
<feature type="compositionally biased region" description="Acidic residues" evidence="1">
    <location>
        <begin position="819"/>
        <end position="835"/>
    </location>
</feature>
<feature type="compositionally biased region" description="Low complexity" evidence="1">
    <location>
        <begin position="766"/>
        <end position="782"/>
    </location>
</feature>
<feature type="compositionally biased region" description="Polar residues" evidence="1">
    <location>
        <begin position="1941"/>
        <end position="2008"/>
    </location>
</feature>
<evidence type="ECO:0000313" key="4">
    <source>
        <dbReference type="Proteomes" id="UP000295070"/>
    </source>
</evidence>
<keyword evidence="4" id="KW-1185">Reference proteome</keyword>
<dbReference type="CDD" id="cd00167">
    <property type="entry name" value="SANT"/>
    <property type="match status" value="1"/>
</dbReference>
<feature type="compositionally biased region" description="Polar residues" evidence="1">
    <location>
        <begin position="1578"/>
        <end position="1611"/>
    </location>
</feature>
<feature type="region of interest" description="Disordered" evidence="1">
    <location>
        <begin position="2274"/>
        <end position="2492"/>
    </location>
</feature>
<feature type="compositionally biased region" description="Basic and acidic residues" evidence="1">
    <location>
        <begin position="1348"/>
        <end position="1365"/>
    </location>
</feature>
<dbReference type="Pfam" id="PF15963">
    <property type="entry name" value="Myb_DNA-bind_7"/>
    <property type="match status" value="1"/>
</dbReference>
<feature type="compositionally biased region" description="Polar residues" evidence="1">
    <location>
        <begin position="2723"/>
        <end position="2732"/>
    </location>
</feature>
<feature type="compositionally biased region" description="Low complexity" evidence="1">
    <location>
        <begin position="164"/>
        <end position="177"/>
    </location>
</feature>
<feature type="region of interest" description="Disordered" evidence="1">
    <location>
        <begin position="2507"/>
        <end position="2751"/>
    </location>
</feature>
<feature type="region of interest" description="Disordered" evidence="1">
    <location>
        <begin position="1658"/>
        <end position="1691"/>
    </location>
</feature>
<evidence type="ECO:0000256" key="1">
    <source>
        <dbReference type="SAM" id="MobiDB-lite"/>
    </source>
</evidence>
<dbReference type="PANTHER" id="PTHR22929:SF0">
    <property type="entry name" value="TRANSCRIPTION FACTOR TFIIIB COMPONENT B'' HOMOLOG"/>
    <property type="match status" value="1"/>
</dbReference>
<feature type="compositionally biased region" description="Basic residues" evidence="1">
    <location>
        <begin position="533"/>
        <end position="549"/>
    </location>
</feature>
<feature type="compositionally biased region" description="Low complexity" evidence="1">
    <location>
        <begin position="2428"/>
        <end position="2449"/>
    </location>
</feature>
<dbReference type="GO" id="GO:0000126">
    <property type="term" value="C:transcription factor TFIIIB complex"/>
    <property type="evidence" value="ECO:0007669"/>
    <property type="project" value="TreeGrafter"/>
</dbReference>
<feature type="compositionally biased region" description="Basic and acidic residues" evidence="1">
    <location>
        <begin position="1420"/>
        <end position="1434"/>
    </location>
</feature>
<feature type="compositionally biased region" description="Basic residues" evidence="1">
    <location>
        <begin position="2274"/>
        <end position="2286"/>
    </location>
</feature>
<gene>
    <name evidence="3" type="ORF">EPR50_G00171360</name>
</gene>
<feature type="domain" description="Myb-like" evidence="2">
    <location>
        <begin position="440"/>
        <end position="488"/>
    </location>
</feature>
<feature type="compositionally biased region" description="Polar residues" evidence="1">
    <location>
        <begin position="1034"/>
        <end position="1063"/>
    </location>
</feature>
<feature type="compositionally biased region" description="Polar residues" evidence="1">
    <location>
        <begin position="1327"/>
        <end position="1345"/>
    </location>
</feature>
<feature type="compositionally biased region" description="Basic and acidic residues" evidence="1">
    <location>
        <begin position="338"/>
        <end position="347"/>
    </location>
</feature>
<dbReference type="InterPro" id="IPR009057">
    <property type="entry name" value="Homeodomain-like_sf"/>
</dbReference>
<feature type="compositionally biased region" description="Polar residues" evidence="1">
    <location>
        <begin position="1834"/>
        <end position="1850"/>
    </location>
</feature>
<feature type="compositionally biased region" description="Polar residues" evidence="1">
    <location>
        <begin position="2374"/>
        <end position="2384"/>
    </location>
</feature>
<protein>
    <recommendedName>
        <fullName evidence="2">Myb-like domain-containing protein</fullName>
    </recommendedName>
</protein>
<feature type="compositionally biased region" description="Basic and acidic residues" evidence="1">
    <location>
        <begin position="1925"/>
        <end position="1938"/>
    </location>
</feature>
<feature type="compositionally biased region" description="Polar residues" evidence="1">
    <location>
        <begin position="1231"/>
        <end position="1248"/>
    </location>
</feature>
<feature type="compositionally biased region" description="Basic residues" evidence="1">
    <location>
        <begin position="1768"/>
        <end position="1779"/>
    </location>
</feature>
<feature type="compositionally biased region" description="Polar residues" evidence="1">
    <location>
        <begin position="2298"/>
        <end position="2308"/>
    </location>
</feature>
<proteinExistence type="predicted"/>
<feature type="compositionally biased region" description="Acidic residues" evidence="1">
    <location>
        <begin position="363"/>
        <end position="382"/>
    </location>
</feature>
<sequence length="2771" mass="300653">MFRRSRFSIRPNVVTAGRTAAAPQEAPSANQEASETPKDVSESSSSTTTAVTDNKSVVTPSEKPAAPGDGNDQNGEGTSSSAAVQRRKRFSIKPKVAPGRPSTLARTPKSPLKAVSETPIEIPVSDLDKPNKSTLSGTIASPQRLQSPRRRRPSEDSKQLKTQPKSIIIPSDSSEPSAVPTAKDFLEQIHLPTDSGKELESTSGSQVEEVPSRLPDKVPPSLPDKEAIEISKKAKNLVSSKTGLSLSQPAFSLSRLLNDPSDLQRIAKAQKLRELLKQEMHKEKRIKRAKARVKEYTLDPAKMTMRDLIRYLPLSNPMTSSLEDATRENEAVVPPSPVREDSPERAQEPVVLPKIASPRDEAEAAAEAEAEEDADAEEEQDDAVMVPQVKVAEDGSLIIDEESLTVEVQRAKGPNPAQDRDPIFERGSTTTYSSFRKGTYSKPWSSEETDMFFLAISMVGTDFSMICQLFPHRARSEIKNKFKKEERENAWRIDKAFKERRKLDIEYFSKLLEKILEVQKTRKKLKSLAEKKSPKKKENKKTKGKKASRKLSVVEEGDEEEQNEIPDLEEEGEKENDDLCNEGGTTVAKPQKKRKRKNKLDASTKEPNDKKNKTGENEQDEAYIPGDTEAALPEDCPKSDMSEKTDNVNESKDNTIKPAKLSRGRAPKPLLLLGRKWGKKPPSPSTKTNATASDKEDESEIDGASKEQVNKDPSPLKQATKRKSANDDISSGEEDVTVKPPRPTRYGRVPKPTKPLNYPGKEATHSSETTPASPAGSTASAPMPKPKCTAKRGRSSKLQPAQESKKPKLVTLRASQSEYSDEEDEKQQEEEEVEEEHTACNSSNDSTAPVFVPASLRSPHPVISEVEETMEELDILANMPDVLGISQDVLCRDAFCERAQNEIGTAEPCEHQLDLLVDVIDFLSVENTEVSDDESYNEAAQTLLTIGNLAHLSQSAQNQIATQDDIKGTTPVSVNETSQHLEEEIACCSKPSAQEENSATLMSATSVHGGPETVTTVELQNCTTDTDAIPVIKSSVQRTGSDTDPTPQLQLSQESSKTNSPQTRRGRLTKVKPKPNLGQSSRTAQSKSQPQTSTERTPEESHTVALDLFQATETLSAAEEIPKIADCSKKNLNVEISHIEVKHTSASTDEVIISHVGTTESSCNNQVTSDSQTHTAVTESQIGQWSNNPVKESSDHSAPVEELPVSQKEESEVASTSQTRKSRFQKVRPNLNLSQTSRTVRCKPQTTKENVEKDSNPTPNPKFYEKSIAEVEAEPTCITSPEKPRLSPDPASDFIPSMHLGSTLTPTEELSTTEEKKTDVGVVCQVESDTATSDQSASENQNLSEAQFEPRREQASRDTMLKSESIDEVLMSHVGTTESSCNNPLTSDSAVTESQIGQESNIDSAPVQESSNYPASYVTRVEELPVSQKEDREVASTSQTKKSRFQKVKPNLNLAQTPRAVRSKLQTTKGIGEKDSNATLKTMAKYEAEPTCITSPEKPSHSPCTASTFTPTEELSTTDAKKRDIGVVGQLESGATTSHQTPTENQNLSKAPFEPSKEQATRDSTQTLESKDEKLSHVGTTESSCNNPLTSDSAVTESQVGQGSNIDSVQDSSDHPAPCVRPVEELPASQKEKSKVVSTCRAIRGLLQKVKPILPQTSRTVRSKAQTTKDPFTPLQLPEIHSSPTLTSESTDKIKAEVEAQPTCSITPPEKPSQLKSTGSLLVSVPSLELCSTHKSTEELCSTEEQKIDVGCRLDSKSEGSEQNVPQRSRRFPKVKHKPNLGSAPRTTFTKLPLKEVSKPSEPCHMDTSLTFEQRPEDNNNAQTELELAETDSRTSTHCSLHTEPLSSTMLEGPAESEYRSVLTNTVLTQSSEKATVEGETTGGKTSNNDVVAGPASQWDRKQGMSIRDTNTQPTDDPTAVSDVHTSEDGSTESKIEFKPLTNTQSTSYPKISTQQPRSENDSETQSQDAVQHYSETTETNQTAAQRTDDNQSTPTDSPSRTAPQTCRGQLIKPKPNLGRSSRPAHHQQIQKTKQAEADFGTCSEGVDSSVCHKLVSERRPDIQEPVEGAIEQCSNQNPSPSDAGSSLGCLTQVIEQLSQDDPPPNVAGSSLGCVENVTQDASTSSTGGTKSHSSLNTILPDMLLQQEPLDADEQFFILSLTEIPVCSLGEVVDSVPEPLPYLAVTDASVEQQSVPAESLAAAGDGLLSNVAVPVFMGDSGETGLINAIDIGPDPAADIGSIMENPVDPHEKNDETEIPPAKQRLMDTHRRAKLQVKPNTTKRKQASKTLAAKEAESITIQTNTTQHSELPGLSVQPNVFDDDVTESQKGSDDHVDVKKETLTGGEDPEDSSSGAQTTRTRRASSRNREAKGSLSLTSETNNAAPASDSPPGKEAPKGRKVKTPRAAGKPSTPAPGASTSYDVAPTFSQTQPTQETRSTSSTTSPTQTEVDAEQTSEHSPLCSDTTRSTSLCPAEVSASQQSVESSSIEEEPTIVSQYFLSDIFTEVTAEKNDETETPPATQTGMDTHRREPAKLQVKPNTTKRKQASKTLAAKEAESITIQTNTTQHSELPGLSVQPNVFDDDVTEPQKGSDDHVDVKKETLTGGEDPEDSSSGGQTTRTRRASSRNRKAKGSLSLTSETNNAAPASDSPPGKEAPKGRKVKTPRAAGKPSTPAPGASTSYDFAPTFSQTQPTQETRSTSSTTSPTQTEVDAEQTSEHSPLCSDTTRSTSLCPAEVSASQRSVESSSIEEEPTFVSQYFLSDIFTDVEEG</sequence>
<dbReference type="EMBL" id="SCKG01000016">
    <property type="protein sequence ID" value="TDH02269.1"/>
    <property type="molecule type" value="Genomic_DNA"/>
</dbReference>